<dbReference type="InterPro" id="IPR009057">
    <property type="entry name" value="Homeodomain-like_sf"/>
</dbReference>
<feature type="DNA-binding region" description="H-T-H motif" evidence="2">
    <location>
        <begin position="42"/>
        <end position="61"/>
    </location>
</feature>
<sequence length="218" mass="23973">MASPSGRGRGRPRIDGLAEQRRSQIIEAAYEVFADQGFEATTVGAIAKRAGIGHGTVYRYFDSKIEILREVFDYTAERLFQVLDLGSLSKPIESMDALADRIATTTARLSDLVNREPRLLKIVTVEISSADPEMQARVMSFERMLAGRLASTLSRAIAAGQVRPEVNPDAYGHLLLSLTMPTFLDAFQGRLAPALRYRHTAAIVGLLENALRTRPVQA</sequence>
<evidence type="ECO:0000313" key="5">
    <source>
        <dbReference type="Proteomes" id="UP001317870"/>
    </source>
</evidence>
<evidence type="ECO:0000313" key="4">
    <source>
        <dbReference type="EMBL" id="BDT99309.1"/>
    </source>
</evidence>
<dbReference type="SUPFAM" id="SSF46689">
    <property type="entry name" value="Homeodomain-like"/>
    <property type="match status" value="1"/>
</dbReference>
<dbReference type="Gene3D" id="1.10.357.10">
    <property type="entry name" value="Tetracycline Repressor, domain 2"/>
    <property type="match status" value="1"/>
</dbReference>
<dbReference type="PRINTS" id="PR00455">
    <property type="entry name" value="HTHTETR"/>
</dbReference>
<evidence type="ECO:0000256" key="1">
    <source>
        <dbReference type="ARBA" id="ARBA00023125"/>
    </source>
</evidence>
<keyword evidence="5" id="KW-1185">Reference proteome</keyword>
<dbReference type="InterPro" id="IPR050109">
    <property type="entry name" value="HTH-type_TetR-like_transc_reg"/>
</dbReference>
<feature type="domain" description="HTH tetR-type" evidence="3">
    <location>
        <begin position="19"/>
        <end position="79"/>
    </location>
</feature>
<protein>
    <recommendedName>
        <fullName evidence="3">HTH tetR-type domain-containing protein</fullName>
    </recommendedName>
</protein>
<dbReference type="RefSeq" id="WP_281879438.1">
    <property type="nucleotide sequence ID" value="NZ_AP026978.1"/>
</dbReference>
<keyword evidence="1 2" id="KW-0238">DNA-binding</keyword>
<dbReference type="PANTHER" id="PTHR30055:SF226">
    <property type="entry name" value="HTH-TYPE TRANSCRIPTIONAL REGULATOR PKSA"/>
    <property type="match status" value="1"/>
</dbReference>
<gene>
    <name evidence="4" type="ORF">IFM12276_23380</name>
</gene>
<name>A0ABN6U2B6_9NOCA</name>
<dbReference type="InterPro" id="IPR023772">
    <property type="entry name" value="DNA-bd_HTH_TetR-type_CS"/>
</dbReference>
<evidence type="ECO:0000259" key="3">
    <source>
        <dbReference type="PROSITE" id="PS50977"/>
    </source>
</evidence>
<dbReference type="SUPFAM" id="SSF48498">
    <property type="entry name" value="Tetracyclin repressor-like, C-terminal domain"/>
    <property type="match status" value="1"/>
</dbReference>
<dbReference type="Pfam" id="PF00440">
    <property type="entry name" value="TetR_N"/>
    <property type="match status" value="1"/>
</dbReference>
<dbReference type="PROSITE" id="PS01081">
    <property type="entry name" value="HTH_TETR_1"/>
    <property type="match status" value="1"/>
</dbReference>
<reference evidence="4 5" key="1">
    <citation type="submission" date="2022-11" db="EMBL/GenBank/DDBJ databases">
        <title>Genome Sequencing of Nocardia sp. ON39_IFM12276 and assembly.</title>
        <authorList>
            <person name="Shimojima M."/>
            <person name="Toyokawa M."/>
            <person name="Uesaka K."/>
        </authorList>
    </citation>
    <scope>NUCLEOTIDE SEQUENCE [LARGE SCALE GENOMIC DNA]</scope>
    <source>
        <strain evidence="4 5">IFM 12276</strain>
    </source>
</reference>
<dbReference type="Proteomes" id="UP001317870">
    <property type="component" value="Chromosome"/>
</dbReference>
<proteinExistence type="predicted"/>
<dbReference type="PANTHER" id="PTHR30055">
    <property type="entry name" value="HTH-TYPE TRANSCRIPTIONAL REGULATOR RUTR"/>
    <property type="match status" value="1"/>
</dbReference>
<evidence type="ECO:0000256" key="2">
    <source>
        <dbReference type="PROSITE-ProRule" id="PRU00335"/>
    </source>
</evidence>
<dbReference type="InterPro" id="IPR001647">
    <property type="entry name" value="HTH_TetR"/>
</dbReference>
<accession>A0ABN6U2B6</accession>
<dbReference type="InterPro" id="IPR036271">
    <property type="entry name" value="Tet_transcr_reg_TetR-rel_C_sf"/>
</dbReference>
<dbReference type="PROSITE" id="PS50977">
    <property type="entry name" value="HTH_TETR_2"/>
    <property type="match status" value="1"/>
</dbReference>
<dbReference type="EMBL" id="AP026978">
    <property type="protein sequence ID" value="BDT99309.1"/>
    <property type="molecule type" value="Genomic_DNA"/>
</dbReference>
<organism evidence="4 5">
    <name type="scientific">Nocardia sputorum</name>
    <dbReference type="NCBI Taxonomy" id="2984338"/>
    <lineage>
        <taxon>Bacteria</taxon>
        <taxon>Bacillati</taxon>
        <taxon>Actinomycetota</taxon>
        <taxon>Actinomycetes</taxon>
        <taxon>Mycobacteriales</taxon>
        <taxon>Nocardiaceae</taxon>
        <taxon>Nocardia</taxon>
    </lineage>
</organism>